<keyword evidence="3" id="KW-1185">Reference proteome</keyword>
<dbReference type="Proteomes" id="UP000199041">
    <property type="component" value="Unassembled WGS sequence"/>
</dbReference>
<accession>A0A1H3YV30</accession>
<evidence type="ECO:0000313" key="3">
    <source>
        <dbReference type="Proteomes" id="UP000199041"/>
    </source>
</evidence>
<keyword evidence="1" id="KW-0812">Transmembrane</keyword>
<sequence>MFQSITWGTYLHYLFIIIPVYYAVVLSLYFRQEVVGLFTKRKLRRKLEGDGDLLDAP</sequence>
<dbReference type="EMBL" id="FNQY01000009">
    <property type="protein sequence ID" value="SEA14894.1"/>
    <property type="molecule type" value="Genomic_DNA"/>
</dbReference>
<evidence type="ECO:0000256" key="1">
    <source>
        <dbReference type="SAM" id="Phobius"/>
    </source>
</evidence>
<keyword evidence="1" id="KW-0472">Membrane</keyword>
<dbReference type="AlphaFoldDB" id="A0A1H3YV30"/>
<name>A0A1H3YV30_9BACT</name>
<gene>
    <name evidence="2" type="ORF">SAMN05192529_10946</name>
</gene>
<protein>
    <submittedName>
        <fullName evidence="2">Uncharacterized protein</fullName>
    </submittedName>
</protein>
<feature type="transmembrane region" description="Helical" evidence="1">
    <location>
        <begin position="12"/>
        <end position="30"/>
    </location>
</feature>
<dbReference type="STRING" id="551991.SAMN05192529_10946"/>
<proteinExistence type="predicted"/>
<keyword evidence="1" id="KW-1133">Transmembrane helix</keyword>
<dbReference type="RefSeq" id="WP_170831192.1">
    <property type="nucleotide sequence ID" value="NZ_FNQY01000009.1"/>
</dbReference>
<organism evidence="2 3">
    <name type="scientific">Arachidicoccus rhizosphaerae</name>
    <dbReference type="NCBI Taxonomy" id="551991"/>
    <lineage>
        <taxon>Bacteria</taxon>
        <taxon>Pseudomonadati</taxon>
        <taxon>Bacteroidota</taxon>
        <taxon>Chitinophagia</taxon>
        <taxon>Chitinophagales</taxon>
        <taxon>Chitinophagaceae</taxon>
        <taxon>Arachidicoccus</taxon>
    </lineage>
</organism>
<evidence type="ECO:0000313" key="2">
    <source>
        <dbReference type="EMBL" id="SEA14894.1"/>
    </source>
</evidence>
<reference evidence="2 3" key="1">
    <citation type="submission" date="2016-10" db="EMBL/GenBank/DDBJ databases">
        <authorList>
            <person name="de Groot N.N."/>
        </authorList>
    </citation>
    <scope>NUCLEOTIDE SEQUENCE [LARGE SCALE GENOMIC DNA]</scope>
    <source>
        <strain evidence="2 3">Vu-144</strain>
    </source>
</reference>